<keyword evidence="3" id="KW-0812">Transmembrane</keyword>
<organism evidence="4 5">
    <name type="scientific">Paenibacillus thiaminolyticus</name>
    <name type="common">Bacillus thiaminolyticus</name>
    <dbReference type="NCBI Taxonomy" id="49283"/>
    <lineage>
        <taxon>Bacteria</taxon>
        <taxon>Bacillati</taxon>
        <taxon>Bacillota</taxon>
        <taxon>Bacilli</taxon>
        <taxon>Bacillales</taxon>
        <taxon>Paenibacillaceae</taxon>
        <taxon>Paenibacillus</taxon>
    </lineage>
</organism>
<dbReference type="Pfam" id="PF03323">
    <property type="entry name" value="GerA"/>
    <property type="match status" value="1"/>
</dbReference>
<comment type="caution">
    <text evidence="4">The sequence shown here is derived from an EMBL/GenBank/DDBJ whole genome shotgun (WGS) entry which is preliminary data.</text>
</comment>
<accession>A0A3A3GIG4</accession>
<dbReference type="AlphaFoldDB" id="A0A3A3GIG4"/>
<evidence type="ECO:0000313" key="5">
    <source>
        <dbReference type="Proteomes" id="UP000266177"/>
    </source>
</evidence>
<comment type="similarity">
    <text evidence="1">Belongs to the GerABKA family.</text>
</comment>
<keyword evidence="3" id="KW-1133">Transmembrane helix</keyword>
<evidence type="ECO:0000256" key="2">
    <source>
        <dbReference type="ARBA" id="ARBA00023136"/>
    </source>
</evidence>
<sequence length="449" mass="50058">MITIGDICDSVREASCSNDFIVQHLHNGELQAIIYFFDTLCDTKAIRERISDPFAKCSTIEAFTGVLQSELLCEELREVSAIPSKLLESCAIVFFNDRLWALSAADVKINQPDPAAIESTIHGPDFALSENLKTNLNLIRNRYPSSSLVMEEWRAGRISRTKAAILYDSALVNTDVLQDIQKKLQAVDADIVQDVAQLEALITPMKYRLFPVMLNTERPDRIAMNLAQGKVVILMQGTPYALLAPVVFHDFMSAVDDVYQSFWVTHSLVILRYMALIITVILPACYIAVVSYNPEIFRVQLAVSIDGSRSTVPYPSFFEVFIMLFILETLIEASIRLPNNIGQAATTVGGLILGRAAYEAGLVSSIMIIIAAAVAIVNFVIPVNAMSFAMRVVKYPFILLAMLFGITGILVGMFCFTLYLASITSFGQPYFRIYRGEYSPTNYKQRKWS</sequence>
<dbReference type="GO" id="GO:0009847">
    <property type="term" value="P:spore germination"/>
    <property type="evidence" value="ECO:0007669"/>
    <property type="project" value="InterPro"/>
</dbReference>
<reference evidence="4 5" key="1">
    <citation type="submission" date="2018-09" db="EMBL/GenBank/DDBJ databases">
        <title>Paenibacillus SK2017-BO5.</title>
        <authorList>
            <person name="Piskunova J.V."/>
            <person name="Dubiley S.A."/>
            <person name="Severinov K.V."/>
        </authorList>
    </citation>
    <scope>NUCLEOTIDE SEQUENCE [LARGE SCALE GENOMIC DNA]</scope>
    <source>
        <strain evidence="4 5">BO5</strain>
    </source>
</reference>
<dbReference type="InterPro" id="IPR004995">
    <property type="entry name" value="Spore_Ger"/>
</dbReference>
<evidence type="ECO:0000256" key="3">
    <source>
        <dbReference type="SAM" id="Phobius"/>
    </source>
</evidence>
<dbReference type="InterPro" id="IPR050768">
    <property type="entry name" value="UPF0353/GerABKA_families"/>
</dbReference>
<feature type="transmembrane region" description="Helical" evidence="3">
    <location>
        <begin position="397"/>
        <end position="421"/>
    </location>
</feature>
<evidence type="ECO:0000313" key="4">
    <source>
        <dbReference type="EMBL" id="RJG21779.1"/>
    </source>
</evidence>
<name>A0A3A3GIG4_PANTH</name>
<keyword evidence="2 3" id="KW-0472">Membrane</keyword>
<evidence type="ECO:0000256" key="1">
    <source>
        <dbReference type="ARBA" id="ARBA00005278"/>
    </source>
</evidence>
<dbReference type="GO" id="GO:0016020">
    <property type="term" value="C:membrane"/>
    <property type="evidence" value="ECO:0007669"/>
    <property type="project" value="InterPro"/>
</dbReference>
<dbReference type="OrthoDB" id="1726708at2"/>
<gene>
    <name evidence="4" type="ORF">DQX05_20485</name>
</gene>
<dbReference type="PANTHER" id="PTHR22550:SF5">
    <property type="entry name" value="LEUCINE ZIPPER PROTEIN 4"/>
    <property type="match status" value="1"/>
</dbReference>
<dbReference type="EMBL" id="QYZD01000021">
    <property type="protein sequence ID" value="RJG21779.1"/>
    <property type="molecule type" value="Genomic_DNA"/>
</dbReference>
<proteinExistence type="inferred from homology"/>
<feature type="transmembrane region" description="Helical" evidence="3">
    <location>
        <begin position="364"/>
        <end position="385"/>
    </location>
</feature>
<dbReference type="RefSeq" id="WP_119795346.1">
    <property type="nucleotide sequence ID" value="NZ_QYZD01000021.1"/>
</dbReference>
<dbReference type="PANTHER" id="PTHR22550">
    <property type="entry name" value="SPORE GERMINATION PROTEIN"/>
    <property type="match status" value="1"/>
</dbReference>
<feature type="transmembrane region" description="Helical" evidence="3">
    <location>
        <begin position="270"/>
        <end position="292"/>
    </location>
</feature>
<dbReference type="Proteomes" id="UP000266177">
    <property type="component" value="Unassembled WGS sequence"/>
</dbReference>
<dbReference type="PIRSF" id="PIRSF005690">
    <property type="entry name" value="GerBA"/>
    <property type="match status" value="1"/>
</dbReference>
<protein>
    <submittedName>
        <fullName evidence="4">Spore germination protein</fullName>
    </submittedName>
</protein>